<evidence type="ECO:0000313" key="2">
    <source>
        <dbReference type="EMBL" id="PWJ34991.1"/>
    </source>
</evidence>
<keyword evidence="3" id="KW-1185">Reference proteome</keyword>
<dbReference type="SMART" id="SM00470">
    <property type="entry name" value="ParB"/>
    <property type="match status" value="1"/>
</dbReference>
<dbReference type="Gene3D" id="3.90.1530.10">
    <property type="entry name" value="Conserved hypothetical protein from pyrococcus furiosus pfu- 392566-001, ParB domain"/>
    <property type="match status" value="1"/>
</dbReference>
<gene>
    <name evidence="2" type="ORF">BC781_11032</name>
</gene>
<reference evidence="2 3" key="1">
    <citation type="submission" date="2018-03" db="EMBL/GenBank/DDBJ databases">
        <title>Genomic Encyclopedia of Archaeal and Bacterial Type Strains, Phase II (KMG-II): from individual species to whole genera.</title>
        <authorList>
            <person name="Goeker M."/>
        </authorList>
    </citation>
    <scope>NUCLEOTIDE SEQUENCE [LARGE SCALE GENOMIC DNA]</scope>
    <source>
        <strain evidence="2 3">DSM 28229</strain>
    </source>
</reference>
<sequence>MAKKKFNTKTLVSEVGSAASQITSTPNLQTSSIPTGERMEKAVRENIHILKELEYFIRKLNESEYNLLKEDIRLNGCKEPIKLWKRDDDFIIVDGHHRYQICQELNIPFQTQSLDFASIEEVKIYMAKLQLGRRNLTPQESSYLRGMQYAFAKMNRDDSAKGGRTREILSKEYGVSEATIMRDHKLYLGIEKLSQISEEEKQNYLSGDSFLLKKHIEYIAIQDDLNLEVLLTFLSQGGTLEDYIKQLDKKEQQTKQPKKADKVDFLESFESKFEKELKSADPSRKAEMKFWLESLLNKYYS</sequence>
<dbReference type="RefSeq" id="WP_109622743.1">
    <property type="nucleotide sequence ID" value="NZ_QGDO01000010.1"/>
</dbReference>
<dbReference type="OrthoDB" id="5944985at2"/>
<proteinExistence type="predicted"/>
<evidence type="ECO:0000259" key="1">
    <source>
        <dbReference type="SMART" id="SM00470"/>
    </source>
</evidence>
<protein>
    <submittedName>
        <fullName evidence="2">ParB-like nuclease family protein</fullName>
    </submittedName>
</protein>
<accession>A0A315Z0J9</accession>
<dbReference type="EMBL" id="QGDO01000010">
    <property type="protein sequence ID" value="PWJ34991.1"/>
    <property type="molecule type" value="Genomic_DNA"/>
</dbReference>
<feature type="domain" description="ParB-like N-terminal" evidence="1">
    <location>
        <begin position="43"/>
        <end position="123"/>
    </location>
</feature>
<dbReference type="InterPro" id="IPR036086">
    <property type="entry name" value="ParB/Sulfiredoxin_sf"/>
</dbReference>
<dbReference type="InterPro" id="IPR003115">
    <property type="entry name" value="ParB_N"/>
</dbReference>
<organism evidence="2 3">
    <name type="scientific">Sediminitomix flava</name>
    <dbReference type="NCBI Taxonomy" id="379075"/>
    <lineage>
        <taxon>Bacteria</taxon>
        <taxon>Pseudomonadati</taxon>
        <taxon>Bacteroidota</taxon>
        <taxon>Cytophagia</taxon>
        <taxon>Cytophagales</taxon>
        <taxon>Flammeovirgaceae</taxon>
        <taxon>Sediminitomix</taxon>
    </lineage>
</organism>
<name>A0A315Z0J9_SEDFL</name>
<evidence type="ECO:0000313" key="3">
    <source>
        <dbReference type="Proteomes" id="UP000245535"/>
    </source>
</evidence>
<dbReference type="Proteomes" id="UP000245535">
    <property type="component" value="Unassembled WGS sequence"/>
</dbReference>
<dbReference type="SUPFAM" id="SSF110849">
    <property type="entry name" value="ParB/Sulfiredoxin"/>
    <property type="match status" value="1"/>
</dbReference>
<dbReference type="AlphaFoldDB" id="A0A315Z0J9"/>
<comment type="caution">
    <text evidence="2">The sequence shown here is derived from an EMBL/GenBank/DDBJ whole genome shotgun (WGS) entry which is preliminary data.</text>
</comment>